<proteinExistence type="predicted"/>
<sequence>MFESDGGLLADGTYLDYTPGHGTHSEANLPIGSVVNDGGYLERGSESFANIANIISHGEPLETS</sequence>
<reference evidence="1 2" key="1">
    <citation type="journal article" date="2020" name="Front. Microbiol.">
        <title>Design of Bacterial Strain-Specific qPCR Assays Using NGS Data and Publicly Available Resources and Its Application to Track Biocontrol Strains.</title>
        <authorList>
            <person name="Hernandez I."/>
            <person name="Sant C."/>
            <person name="Martinez R."/>
            <person name="Fernandez C."/>
        </authorList>
    </citation>
    <scope>NUCLEOTIDE SEQUENCE [LARGE SCALE GENOMIC DNA]</scope>
    <source>
        <strain evidence="1 2">B24</strain>
    </source>
</reference>
<name>A0A7D8ADJ9_9MICO</name>
<organism evidence="1 2">
    <name type="scientific">Microbacterium esteraromaticum</name>
    <dbReference type="NCBI Taxonomy" id="57043"/>
    <lineage>
        <taxon>Bacteria</taxon>
        <taxon>Bacillati</taxon>
        <taxon>Actinomycetota</taxon>
        <taxon>Actinomycetes</taxon>
        <taxon>Micrococcales</taxon>
        <taxon>Microbacteriaceae</taxon>
        <taxon>Microbacterium</taxon>
    </lineage>
</organism>
<evidence type="ECO:0000313" key="2">
    <source>
        <dbReference type="Proteomes" id="UP000515708"/>
    </source>
</evidence>
<evidence type="ECO:0000313" key="1">
    <source>
        <dbReference type="EMBL" id="QMU96543.1"/>
    </source>
</evidence>
<dbReference type="AlphaFoldDB" id="A0A7D8ADJ9"/>
<protein>
    <submittedName>
        <fullName evidence="1">Uncharacterized protein</fullName>
    </submittedName>
</protein>
<dbReference type="Proteomes" id="UP000515708">
    <property type="component" value="Chromosome"/>
</dbReference>
<accession>A0A7D8ADJ9</accession>
<gene>
    <name evidence="1" type="ORF">FVO59_04465</name>
</gene>
<dbReference type="RefSeq" id="WP_182255058.1">
    <property type="nucleotide sequence ID" value="NZ_CP043732.1"/>
</dbReference>
<dbReference type="EMBL" id="CP043732">
    <property type="protein sequence ID" value="QMU96543.1"/>
    <property type="molecule type" value="Genomic_DNA"/>
</dbReference>